<sequence>MKVRGFQVAPAELEGHLLMHPDVSDACVVSIPDDYSGELPLAYIVLSEAASRRVGRNAHAVAQLKTVLAKHVADAKVPYKHLEGGIEFIDAIPKNPSGKMLRRVLKEQAKRLKVKDVDIRAKL</sequence>
<dbReference type="SUPFAM" id="SSF56801">
    <property type="entry name" value="Acetyl-CoA synthetase-like"/>
    <property type="match status" value="1"/>
</dbReference>
<dbReference type="PANTHER" id="PTHR24096:SF422">
    <property type="entry name" value="BCDNA.GH02901"/>
    <property type="match status" value="1"/>
</dbReference>
<dbReference type="InterPro" id="IPR025110">
    <property type="entry name" value="AMP-bd_C"/>
</dbReference>
<dbReference type="Proteomes" id="UP000717328">
    <property type="component" value="Unassembled WGS sequence"/>
</dbReference>
<feature type="domain" description="AMP-binding enzyme C-terminal" evidence="1">
    <location>
        <begin position="12"/>
        <end position="99"/>
    </location>
</feature>
<evidence type="ECO:0000313" key="3">
    <source>
        <dbReference type="Proteomes" id="UP000717328"/>
    </source>
</evidence>
<dbReference type="Pfam" id="PF13193">
    <property type="entry name" value="AMP-binding_C"/>
    <property type="match status" value="1"/>
</dbReference>
<accession>A0A9P7GRK2</accession>
<evidence type="ECO:0000259" key="1">
    <source>
        <dbReference type="Pfam" id="PF13193"/>
    </source>
</evidence>
<dbReference type="Gene3D" id="3.30.300.30">
    <property type="match status" value="1"/>
</dbReference>
<gene>
    <name evidence="2" type="ORF">H0H81_007480</name>
</gene>
<dbReference type="PANTHER" id="PTHR24096">
    <property type="entry name" value="LONG-CHAIN-FATTY-ACID--COA LIGASE"/>
    <property type="match status" value="1"/>
</dbReference>
<dbReference type="InterPro" id="IPR045851">
    <property type="entry name" value="AMP-bd_C_sf"/>
</dbReference>
<dbReference type="EMBL" id="JABCKI010000002">
    <property type="protein sequence ID" value="KAG5654724.1"/>
    <property type="molecule type" value="Genomic_DNA"/>
</dbReference>
<proteinExistence type="predicted"/>
<reference evidence="2" key="1">
    <citation type="submission" date="2021-02" db="EMBL/GenBank/DDBJ databases">
        <authorList>
            <person name="Nieuwenhuis M."/>
            <person name="Van De Peppel L.J.J."/>
        </authorList>
    </citation>
    <scope>NUCLEOTIDE SEQUENCE</scope>
    <source>
        <strain evidence="2">D49</strain>
    </source>
</reference>
<name>A0A9P7GRK2_9AGAR</name>
<comment type="caution">
    <text evidence="2">The sequence shown here is derived from an EMBL/GenBank/DDBJ whole genome shotgun (WGS) entry which is preliminary data.</text>
</comment>
<protein>
    <recommendedName>
        <fullName evidence="1">AMP-binding enzyme C-terminal domain-containing protein</fullName>
    </recommendedName>
</protein>
<evidence type="ECO:0000313" key="2">
    <source>
        <dbReference type="EMBL" id="KAG5654724.1"/>
    </source>
</evidence>
<organism evidence="2 3">
    <name type="scientific">Sphagnurus paluster</name>
    <dbReference type="NCBI Taxonomy" id="117069"/>
    <lineage>
        <taxon>Eukaryota</taxon>
        <taxon>Fungi</taxon>
        <taxon>Dikarya</taxon>
        <taxon>Basidiomycota</taxon>
        <taxon>Agaricomycotina</taxon>
        <taxon>Agaricomycetes</taxon>
        <taxon>Agaricomycetidae</taxon>
        <taxon>Agaricales</taxon>
        <taxon>Tricholomatineae</taxon>
        <taxon>Lyophyllaceae</taxon>
        <taxon>Sphagnurus</taxon>
    </lineage>
</organism>
<dbReference type="GO" id="GO:0016405">
    <property type="term" value="F:CoA-ligase activity"/>
    <property type="evidence" value="ECO:0007669"/>
    <property type="project" value="TreeGrafter"/>
</dbReference>
<keyword evidence="3" id="KW-1185">Reference proteome</keyword>
<dbReference type="OrthoDB" id="6509636at2759"/>
<dbReference type="AlphaFoldDB" id="A0A9P7GRK2"/>
<reference evidence="2" key="2">
    <citation type="submission" date="2021-10" db="EMBL/GenBank/DDBJ databases">
        <title>Phylogenomics reveals ancestral predisposition of the termite-cultivated fungus Termitomyces towards a domesticated lifestyle.</title>
        <authorList>
            <person name="Auxier B."/>
            <person name="Grum-Grzhimaylo A."/>
            <person name="Cardenas M.E."/>
            <person name="Lodge J.D."/>
            <person name="Laessoe T."/>
            <person name="Pedersen O."/>
            <person name="Smith M.E."/>
            <person name="Kuyper T.W."/>
            <person name="Franco-Molano E.A."/>
            <person name="Baroni T.J."/>
            <person name="Aanen D.K."/>
        </authorList>
    </citation>
    <scope>NUCLEOTIDE SEQUENCE</scope>
    <source>
        <strain evidence="2">D49</strain>
    </source>
</reference>